<protein>
    <submittedName>
        <fullName evidence="3">Type II secretion system protein</fullName>
    </submittedName>
</protein>
<feature type="transmembrane region" description="Helical" evidence="1">
    <location>
        <begin position="175"/>
        <end position="198"/>
    </location>
</feature>
<dbReference type="eggNOG" id="COG4965">
    <property type="taxonomic scope" value="Bacteria"/>
</dbReference>
<evidence type="ECO:0000313" key="3">
    <source>
        <dbReference type="EMBL" id="KFI65312.1"/>
    </source>
</evidence>
<feature type="chain" id="PRO_5039662340" evidence="2">
    <location>
        <begin position="22"/>
        <end position="207"/>
    </location>
</feature>
<dbReference type="STRING" id="1688.BCUN_1078"/>
<organism evidence="3 4">
    <name type="scientific">Bifidobacterium cuniculi</name>
    <dbReference type="NCBI Taxonomy" id="1688"/>
    <lineage>
        <taxon>Bacteria</taxon>
        <taxon>Bacillati</taxon>
        <taxon>Actinomycetota</taxon>
        <taxon>Actinomycetes</taxon>
        <taxon>Bifidobacteriales</taxon>
        <taxon>Bifidobacteriaceae</taxon>
        <taxon>Bifidobacterium</taxon>
    </lineage>
</organism>
<keyword evidence="2" id="KW-0732">Signal</keyword>
<dbReference type="EMBL" id="JGYV01000002">
    <property type="protein sequence ID" value="KFI65312.1"/>
    <property type="molecule type" value="Genomic_DNA"/>
</dbReference>
<dbReference type="AlphaFoldDB" id="A0A087B2R2"/>
<dbReference type="OrthoDB" id="3239585at2"/>
<dbReference type="Proteomes" id="UP000029067">
    <property type="component" value="Unassembled WGS sequence"/>
</dbReference>
<accession>A0A087B2R2</accession>
<reference evidence="3 4" key="1">
    <citation type="submission" date="2014-03" db="EMBL/GenBank/DDBJ databases">
        <title>Genomics of Bifidobacteria.</title>
        <authorList>
            <person name="Ventura M."/>
            <person name="Milani C."/>
            <person name="Lugli G.A."/>
        </authorList>
    </citation>
    <scope>NUCLEOTIDE SEQUENCE [LARGE SCALE GENOMIC DNA]</scope>
    <source>
        <strain evidence="3 4">LMG 10738</strain>
    </source>
</reference>
<name>A0A087B2R2_9BIFI</name>
<keyword evidence="1" id="KW-0812">Transmembrane</keyword>
<evidence type="ECO:0000313" key="4">
    <source>
        <dbReference type="Proteomes" id="UP000029067"/>
    </source>
</evidence>
<feature type="transmembrane region" description="Helical" evidence="1">
    <location>
        <begin position="140"/>
        <end position="163"/>
    </location>
</feature>
<feature type="signal peptide" evidence="2">
    <location>
        <begin position="1"/>
        <end position="21"/>
    </location>
</feature>
<keyword evidence="4" id="KW-1185">Reference proteome</keyword>
<comment type="caution">
    <text evidence="3">The sequence shown here is derived from an EMBL/GenBank/DDBJ whole genome shotgun (WGS) entry which is preliminary data.</text>
</comment>
<dbReference type="RefSeq" id="WP_152598140.1">
    <property type="nucleotide sequence ID" value="NZ_JGYV01000002.1"/>
</dbReference>
<keyword evidence="1" id="KW-0472">Membrane</keyword>
<gene>
    <name evidence="3" type="ORF">BCUN_1078</name>
</gene>
<evidence type="ECO:0000256" key="2">
    <source>
        <dbReference type="SAM" id="SignalP"/>
    </source>
</evidence>
<sequence length="207" mass="21872">MSAGMAALACALAVAAWPVHGRDPAGVPSAKPTPRRGLAVTLALVAASLKAGAGTHQALERHLGEGLDDVDGDLDVDVVRERLRRCRLDEETGAEVDEVAHGLRAAVLVSRMLGCPLARCVEAVRASAARMRLREDLRRNAFAVPASTMRLLLGLPVVVLVLGELMGAHPLRVLFGSWQGALLLVLGMGCYASGVVWMRRLMRASGS</sequence>
<proteinExistence type="predicted"/>
<keyword evidence="1" id="KW-1133">Transmembrane helix</keyword>
<evidence type="ECO:0000256" key="1">
    <source>
        <dbReference type="SAM" id="Phobius"/>
    </source>
</evidence>